<accession>A0ABW6CH73</accession>
<dbReference type="RefSeq" id="WP_379672445.1">
    <property type="nucleotide sequence ID" value="NZ_JBHUCJ010000147.1"/>
</dbReference>
<protein>
    <submittedName>
        <fullName evidence="1">Transcriptional regulator</fullName>
    </submittedName>
</protein>
<proteinExistence type="predicted"/>
<evidence type="ECO:0000313" key="2">
    <source>
        <dbReference type="Proteomes" id="UP001598201"/>
    </source>
</evidence>
<dbReference type="EMBL" id="JBHUCJ010000147">
    <property type="protein sequence ID" value="MFD3227122.1"/>
    <property type="molecule type" value="Genomic_DNA"/>
</dbReference>
<dbReference type="Proteomes" id="UP001598201">
    <property type="component" value="Unassembled WGS sequence"/>
</dbReference>
<organism evidence="1 2">
    <name type="scientific">Rahnella sp. (strain Y9602)</name>
    <dbReference type="NCBI Taxonomy" id="2703885"/>
    <lineage>
        <taxon>Bacteria</taxon>
        <taxon>Pseudomonadati</taxon>
        <taxon>Pseudomonadota</taxon>
        <taxon>Gammaproteobacteria</taxon>
        <taxon>Enterobacterales</taxon>
        <taxon>Yersiniaceae</taxon>
        <taxon>Rahnella</taxon>
    </lineage>
</organism>
<reference evidence="1 2" key="1">
    <citation type="submission" date="2024-09" db="EMBL/GenBank/DDBJ databases">
        <title>Genomes of Rahnella.</title>
        <authorList>
            <person name="Mnguni F.C."/>
            <person name="Shin G.Y."/>
            <person name="Coutinho T."/>
        </authorList>
    </citation>
    <scope>NUCLEOTIDE SEQUENCE [LARGE SCALE GENOMIC DNA]</scope>
    <source>
        <strain evidence="1 2">20WA0057</strain>
    </source>
</reference>
<comment type="caution">
    <text evidence="1">The sequence shown here is derived from an EMBL/GenBank/DDBJ whole genome shotgun (WGS) entry which is preliminary data.</text>
</comment>
<sequence>MMLSQLTLRFPKKLIESLKNRAVTEKTSVNALAERFLDVSLQTSAPDDDWLQLVTRPDDAVQQLYRKVVLGETFGRQALRRAELRFMTDLAHQAYRDASSKEFVRWPVLETLLNISFELLVWQAEHGLPVDGHYIKRTFEFATENWQEEAARFMREMSRAVDPGYAEYLMRPLASGCFSLDDYPDEVLARVFTPARLQQIFPLVMRTREWTFAQRETFIREVRPSVREMNDTFSAGDLRFDIRIDGQRGDLPAAVGDEVPRLYLVLTGSNFVMPFGWREFAELYRLLNVYRTTPEAVRRYSEGAHISLALPGTAHQDAILGFDALRVFVPAEAFGELVRELTERVGAGALANAVEALRTLYGDL</sequence>
<name>A0ABW6CH73_RAHSY</name>
<gene>
    <name evidence="1" type="ORF">ACFPK4_26690</name>
</gene>
<evidence type="ECO:0000313" key="1">
    <source>
        <dbReference type="EMBL" id="MFD3227122.1"/>
    </source>
</evidence>
<keyword evidence="2" id="KW-1185">Reference proteome</keyword>